<evidence type="ECO:0000256" key="1">
    <source>
        <dbReference type="ARBA" id="ARBA00004116"/>
    </source>
</evidence>
<dbReference type="AlphaFoldDB" id="D8S7G1"/>
<protein>
    <recommendedName>
        <fullName evidence="7">Strictosidine synthase conserved region domain-containing protein</fullName>
    </recommendedName>
</protein>
<dbReference type="InParanoid" id="D8S7G1"/>
<dbReference type="GO" id="GO:0005773">
    <property type="term" value="C:vacuole"/>
    <property type="evidence" value="ECO:0007669"/>
    <property type="project" value="UniProtKB-SubCell"/>
</dbReference>
<sequence length="405" mass="45679">MELNSKDGAFSKLKNKKRFVSIAIIAATAAILCAILPGPLGGLKYYPVKHQIAPLKSVLPKWPSRNDSLLQFASIEFQDRLFGPESIEFDPQGNGPYTGLGDGRIVRWMPDRGWETFALSSINWNREECDNGDDPRRRVRNEHVCGRPLGLRFDPRSGDLYIADSYYGLLVVGPKGGIARPLVSEVEGIPIKFANDLDVHPNGSVYFTDTSTRWNRRLHHMVIVEGENTGRLLRYDPNTGNAVVVLRGLAFANGVQLASDQSFLLVVETTNCRVLKLWLKGNLTGTLEVFADLPGYPDNVRINDKGQFWVAIDCCRNRIQEIMSSTPWLKSLVFRVPVPLSWIMYVVGEKMYSVAALFDKRGRLLRRLEDREARIVKLISEVYEKDGKIWFGTVVHDQITSFILP</sequence>
<dbReference type="OMA" id="DGDTHIR"/>
<dbReference type="EMBL" id="GL377605">
    <property type="protein sequence ID" value="EFJ19751.1"/>
    <property type="molecule type" value="Genomic_DNA"/>
</dbReference>
<dbReference type="Proteomes" id="UP000001514">
    <property type="component" value="Unassembled WGS sequence"/>
</dbReference>
<dbReference type="InterPro" id="IPR018119">
    <property type="entry name" value="Strictosidine_synth_cons-reg"/>
</dbReference>
<reference evidence="8 9" key="1">
    <citation type="journal article" date="2011" name="Science">
        <title>The Selaginella genome identifies genetic changes associated with the evolution of vascular plants.</title>
        <authorList>
            <person name="Banks J.A."/>
            <person name="Nishiyama T."/>
            <person name="Hasebe M."/>
            <person name="Bowman J.L."/>
            <person name="Gribskov M."/>
            <person name="dePamphilis C."/>
            <person name="Albert V.A."/>
            <person name="Aono N."/>
            <person name="Aoyama T."/>
            <person name="Ambrose B.A."/>
            <person name="Ashton N.W."/>
            <person name="Axtell M.J."/>
            <person name="Barker E."/>
            <person name="Barker M.S."/>
            <person name="Bennetzen J.L."/>
            <person name="Bonawitz N.D."/>
            <person name="Chapple C."/>
            <person name="Cheng C."/>
            <person name="Correa L.G."/>
            <person name="Dacre M."/>
            <person name="DeBarry J."/>
            <person name="Dreyer I."/>
            <person name="Elias M."/>
            <person name="Engstrom E.M."/>
            <person name="Estelle M."/>
            <person name="Feng L."/>
            <person name="Finet C."/>
            <person name="Floyd S.K."/>
            <person name="Frommer W.B."/>
            <person name="Fujita T."/>
            <person name="Gramzow L."/>
            <person name="Gutensohn M."/>
            <person name="Harholt J."/>
            <person name="Hattori M."/>
            <person name="Heyl A."/>
            <person name="Hirai T."/>
            <person name="Hiwatashi Y."/>
            <person name="Ishikawa M."/>
            <person name="Iwata M."/>
            <person name="Karol K.G."/>
            <person name="Koehler B."/>
            <person name="Kolukisaoglu U."/>
            <person name="Kubo M."/>
            <person name="Kurata T."/>
            <person name="Lalonde S."/>
            <person name="Li K."/>
            <person name="Li Y."/>
            <person name="Litt A."/>
            <person name="Lyons E."/>
            <person name="Manning G."/>
            <person name="Maruyama T."/>
            <person name="Michael T.P."/>
            <person name="Mikami K."/>
            <person name="Miyazaki S."/>
            <person name="Morinaga S."/>
            <person name="Murata T."/>
            <person name="Mueller-Roeber B."/>
            <person name="Nelson D.R."/>
            <person name="Obara M."/>
            <person name="Oguri Y."/>
            <person name="Olmstead R.G."/>
            <person name="Onodera N."/>
            <person name="Petersen B.L."/>
            <person name="Pils B."/>
            <person name="Prigge M."/>
            <person name="Rensing S.A."/>
            <person name="Riano-Pachon D.M."/>
            <person name="Roberts A.W."/>
            <person name="Sato Y."/>
            <person name="Scheller H.V."/>
            <person name="Schulz B."/>
            <person name="Schulz C."/>
            <person name="Shakirov E.V."/>
            <person name="Shibagaki N."/>
            <person name="Shinohara N."/>
            <person name="Shippen D.E."/>
            <person name="Soerensen I."/>
            <person name="Sotooka R."/>
            <person name="Sugimoto N."/>
            <person name="Sugita M."/>
            <person name="Sumikawa N."/>
            <person name="Tanurdzic M."/>
            <person name="Theissen G."/>
            <person name="Ulvskov P."/>
            <person name="Wakazuki S."/>
            <person name="Weng J.K."/>
            <person name="Willats W.W."/>
            <person name="Wipf D."/>
            <person name="Wolf P.G."/>
            <person name="Yang L."/>
            <person name="Zimmer A.D."/>
            <person name="Zhu Q."/>
            <person name="Mitros T."/>
            <person name="Hellsten U."/>
            <person name="Loque D."/>
            <person name="Otillar R."/>
            <person name="Salamov A."/>
            <person name="Schmutz J."/>
            <person name="Shapiro H."/>
            <person name="Lindquist E."/>
            <person name="Lucas S."/>
            <person name="Rokhsar D."/>
            <person name="Grigoriev I.V."/>
        </authorList>
    </citation>
    <scope>NUCLEOTIDE SEQUENCE [LARGE SCALE GENOMIC DNA]</scope>
</reference>
<dbReference type="HOGENOM" id="CLU_023267_2_0_1"/>
<keyword evidence="4" id="KW-0732">Signal</keyword>
<evidence type="ECO:0000256" key="6">
    <source>
        <dbReference type="SAM" id="Phobius"/>
    </source>
</evidence>
<dbReference type="Gramene" id="EFJ19751">
    <property type="protein sequence ID" value="EFJ19751"/>
    <property type="gene ID" value="SELMODRAFT_110258"/>
</dbReference>
<feature type="transmembrane region" description="Helical" evidence="6">
    <location>
        <begin position="20"/>
        <end position="40"/>
    </location>
</feature>
<evidence type="ECO:0000256" key="2">
    <source>
        <dbReference type="ARBA" id="ARBA00009191"/>
    </source>
</evidence>
<proteinExistence type="inferred from homology"/>
<dbReference type="eggNOG" id="KOG1520">
    <property type="taxonomic scope" value="Eukaryota"/>
</dbReference>
<dbReference type="STRING" id="88036.D8S7G1"/>
<keyword evidence="6" id="KW-0812">Transmembrane</keyword>
<evidence type="ECO:0000256" key="5">
    <source>
        <dbReference type="ARBA" id="ARBA00023180"/>
    </source>
</evidence>
<comment type="subcellular location">
    <subcellularLocation>
        <location evidence="1">Vacuole</location>
    </subcellularLocation>
</comment>
<keyword evidence="6" id="KW-1133">Transmembrane helix</keyword>
<dbReference type="InterPro" id="IPR011042">
    <property type="entry name" value="6-blade_b-propeller_TolB-like"/>
</dbReference>
<comment type="similarity">
    <text evidence="2">Belongs to the strictosidine synthase family.</text>
</comment>
<keyword evidence="3" id="KW-0926">Vacuole</keyword>
<dbReference type="Pfam" id="PF03088">
    <property type="entry name" value="Str_synth"/>
    <property type="match status" value="1"/>
</dbReference>
<gene>
    <name evidence="8" type="ORF">SELMODRAFT_110258</name>
</gene>
<dbReference type="FunFam" id="2.120.10.30:FF:000032">
    <property type="entry name" value="Protein STRICTOSIDINE SYNTHASE-LIKE 13"/>
    <property type="match status" value="1"/>
</dbReference>
<dbReference type="GO" id="GO:0016787">
    <property type="term" value="F:hydrolase activity"/>
    <property type="evidence" value="ECO:0000318"/>
    <property type="project" value="GO_Central"/>
</dbReference>
<keyword evidence="9" id="KW-1185">Reference proteome</keyword>
<keyword evidence="6" id="KW-0472">Membrane</keyword>
<organism evidence="9">
    <name type="scientific">Selaginella moellendorffii</name>
    <name type="common">Spikemoss</name>
    <dbReference type="NCBI Taxonomy" id="88036"/>
    <lineage>
        <taxon>Eukaryota</taxon>
        <taxon>Viridiplantae</taxon>
        <taxon>Streptophyta</taxon>
        <taxon>Embryophyta</taxon>
        <taxon>Tracheophyta</taxon>
        <taxon>Lycopodiopsida</taxon>
        <taxon>Selaginellales</taxon>
        <taxon>Selaginellaceae</taxon>
        <taxon>Selaginella</taxon>
    </lineage>
</organism>
<evidence type="ECO:0000313" key="9">
    <source>
        <dbReference type="Proteomes" id="UP000001514"/>
    </source>
</evidence>
<keyword evidence="5" id="KW-0325">Glycoprotein</keyword>
<feature type="domain" description="Strictosidine synthase conserved region" evidence="7">
    <location>
        <begin position="195"/>
        <end position="281"/>
    </location>
</feature>
<dbReference type="FunCoup" id="D8S7G1">
    <property type="interactions" value="1574"/>
</dbReference>
<dbReference type="OrthoDB" id="5307922at2759"/>
<name>D8S7G1_SELML</name>
<dbReference type="PANTHER" id="PTHR10426">
    <property type="entry name" value="STRICTOSIDINE SYNTHASE-RELATED"/>
    <property type="match status" value="1"/>
</dbReference>
<accession>D8S7G1</accession>
<dbReference type="KEGG" id="smo:SELMODRAFT_110258"/>
<dbReference type="Gene3D" id="2.120.10.30">
    <property type="entry name" value="TolB, C-terminal domain"/>
    <property type="match status" value="1"/>
</dbReference>
<dbReference type="SUPFAM" id="SSF63829">
    <property type="entry name" value="Calcium-dependent phosphotriesterase"/>
    <property type="match status" value="1"/>
</dbReference>
<evidence type="ECO:0000256" key="4">
    <source>
        <dbReference type="ARBA" id="ARBA00022729"/>
    </source>
</evidence>
<dbReference type="PANTHER" id="PTHR10426:SF21">
    <property type="entry name" value="PROTEIN STRICTOSIDINE SYNTHASE-LIKE 13"/>
    <property type="match status" value="1"/>
</dbReference>
<evidence type="ECO:0000256" key="3">
    <source>
        <dbReference type="ARBA" id="ARBA00022554"/>
    </source>
</evidence>
<dbReference type="Pfam" id="PF20067">
    <property type="entry name" value="SSL_N"/>
    <property type="match status" value="1"/>
</dbReference>
<evidence type="ECO:0000259" key="7">
    <source>
        <dbReference type="Pfam" id="PF03088"/>
    </source>
</evidence>
<evidence type="ECO:0000313" key="8">
    <source>
        <dbReference type="EMBL" id="EFJ19751.1"/>
    </source>
</evidence>